<feature type="compositionally biased region" description="Polar residues" evidence="6">
    <location>
        <begin position="162"/>
        <end position="172"/>
    </location>
</feature>
<dbReference type="GO" id="GO:0016251">
    <property type="term" value="F:RNA polymerase II general transcription initiation factor activity"/>
    <property type="evidence" value="ECO:0007669"/>
    <property type="project" value="TreeGrafter"/>
</dbReference>
<protein>
    <recommendedName>
        <fullName evidence="8">Transcription initiation factor TFIID subunit 10</fullName>
    </recommendedName>
</protein>
<sequence length="212" mass="23636">MPFGKLPYATASRLATLPLLRSTVTNVKTVVYSKIYFVQRTTRKQLASSASYRLCISTFLPFFAQFQSSFASKMGDNFGIHRGQGKKVSEMVEDRTQGQVLSDFMMQLEDYTPTIPDAVTSFYLNSAGFEGADPRIVRLISIAAQKFVSDVANDALQHCKTRTNSAPSSGHGSSKNQNQKSSKDRKYTLTMEDLQPALNDYGITVRKAHYFV</sequence>
<dbReference type="GO" id="GO:0005669">
    <property type="term" value="C:transcription factor TFIID complex"/>
    <property type="evidence" value="ECO:0007669"/>
    <property type="project" value="TreeGrafter"/>
</dbReference>
<evidence type="ECO:0000256" key="3">
    <source>
        <dbReference type="ARBA" id="ARBA00023163"/>
    </source>
</evidence>
<keyword evidence="2" id="KW-0805">Transcription regulation</keyword>
<comment type="similarity">
    <text evidence="5">Belongs to the TAF10 family.</text>
</comment>
<feature type="region of interest" description="Disordered" evidence="6">
    <location>
        <begin position="161"/>
        <end position="185"/>
    </location>
</feature>
<dbReference type="InterPro" id="IPR003923">
    <property type="entry name" value="TAF10"/>
</dbReference>
<comment type="subcellular location">
    <subcellularLocation>
        <location evidence="1">Nucleus</location>
    </subcellularLocation>
</comment>
<dbReference type="VEuPathDB" id="VectorBase:ACON2_036923"/>
<evidence type="ECO:0000256" key="5">
    <source>
        <dbReference type="ARBA" id="ARBA00025730"/>
    </source>
</evidence>
<dbReference type="PANTHER" id="PTHR21242:SF0">
    <property type="entry name" value="TRANSCRIPTION INITIATION FACTOR TFIID SUBUNIT 10"/>
    <property type="match status" value="1"/>
</dbReference>
<accession>A0A8W7P3N3</accession>
<keyword evidence="3" id="KW-0804">Transcription</keyword>
<dbReference type="PANTHER" id="PTHR21242">
    <property type="entry name" value="TRANSCRIPTION INITIATION FACTOR TFIID SUBUNIT 10"/>
    <property type="match status" value="1"/>
</dbReference>
<evidence type="ECO:0000256" key="4">
    <source>
        <dbReference type="ARBA" id="ARBA00023242"/>
    </source>
</evidence>
<keyword evidence="4" id="KW-0539">Nucleus</keyword>
<evidence type="ECO:0000256" key="1">
    <source>
        <dbReference type="ARBA" id="ARBA00004123"/>
    </source>
</evidence>
<dbReference type="GO" id="GO:0000124">
    <property type="term" value="C:SAGA complex"/>
    <property type="evidence" value="ECO:0007669"/>
    <property type="project" value="TreeGrafter"/>
</dbReference>
<dbReference type="GO" id="GO:0006367">
    <property type="term" value="P:transcription initiation at RNA polymerase II promoter"/>
    <property type="evidence" value="ECO:0007669"/>
    <property type="project" value="TreeGrafter"/>
</dbReference>
<dbReference type="EnsemblMetazoa" id="ACOM024245-RA">
    <property type="protein sequence ID" value="ACOM024245-PA.1"/>
    <property type="gene ID" value="ACOM024245"/>
</dbReference>
<reference evidence="7" key="1">
    <citation type="submission" date="2022-08" db="UniProtKB">
        <authorList>
            <consortium name="EnsemblMetazoa"/>
        </authorList>
    </citation>
    <scope>IDENTIFICATION</scope>
</reference>
<organism evidence="7">
    <name type="scientific">Anopheles coluzzii</name>
    <name type="common">African malaria mosquito</name>
    <dbReference type="NCBI Taxonomy" id="1518534"/>
    <lineage>
        <taxon>Eukaryota</taxon>
        <taxon>Metazoa</taxon>
        <taxon>Ecdysozoa</taxon>
        <taxon>Arthropoda</taxon>
        <taxon>Hexapoda</taxon>
        <taxon>Insecta</taxon>
        <taxon>Pterygota</taxon>
        <taxon>Neoptera</taxon>
        <taxon>Endopterygota</taxon>
        <taxon>Diptera</taxon>
        <taxon>Nematocera</taxon>
        <taxon>Culicoidea</taxon>
        <taxon>Culicidae</taxon>
        <taxon>Anophelinae</taxon>
        <taxon>Anopheles</taxon>
    </lineage>
</organism>
<name>A0A8W7P3N3_ANOCL</name>
<dbReference type="CDD" id="cd07982">
    <property type="entry name" value="HFD_TAF10"/>
    <property type="match status" value="1"/>
</dbReference>
<evidence type="ECO:0000256" key="6">
    <source>
        <dbReference type="SAM" id="MobiDB-lite"/>
    </source>
</evidence>
<proteinExistence type="inferred from homology"/>
<dbReference type="AlphaFoldDB" id="A0A8W7P3N3"/>
<dbReference type="Proteomes" id="UP000075882">
    <property type="component" value="Unassembled WGS sequence"/>
</dbReference>
<dbReference type="PRINTS" id="PR01443">
    <property type="entry name" value="TFIID30KDSUB"/>
</dbReference>
<evidence type="ECO:0000256" key="2">
    <source>
        <dbReference type="ARBA" id="ARBA00023015"/>
    </source>
</evidence>
<dbReference type="GO" id="GO:1990841">
    <property type="term" value="F:promoter-specific chromatin binding"/>
    <property type="evidence" value="ECO:0007669"/>
    <property type="project" value="TreeGrafter"/>
</dbReference>
<dbReference type="Pfam" id="PF03540">
    <property type="entry name" value="TAF10"/>
    <property type="match status" value="1"/>
</dbReference>
<evidence type="ECO:0008006" key="8">
    <source>
        <dbReference type="Google" id="ProtNLM"/>
    </source>
</evidence>
<evidence type="ECO:0000313" key="7">
    <source>
        <dbReference type="EnsemblMetazoa" id="ACOM024245-PA.1"/>
    </source>
</evidence>